<feature type="non-terminal residue" evidence="11">
    <location>
        <position position="502"/>
    </location>
</feature>
<dbReference type="SUPFAM" id="SSF48726">
    <property type="entry name" value="Immunoglobulin"/>
    <property type="match status" value="5"/>
</dbReference>
<proteinExistence type="predicted"/>
<dbReference type="GO" id="GO:0005886">
    <property type="term" value="C:plasma membrane"/>
    <property type="evidence" value="ECO:0007669"/>
    <property type="project" value="UniProtKB-SubCell"/>
</dbReference>
<evidence type="ECO:0000256" key="8">
    <source>
        <dbReference type="SAM" id="SignalP"/>
    </source>
</evidence>
<keyword evidence="5" id="KW-1015">Disulfide bond</keyword>
<evidence type="ECO:0000256" key="2">
    <source>
        <dbReference type="ARBA" id="ARBA00022475"/>
    </source>
</evidence>
<dbReference type="InterPro" id="IPR007110">
    <property type="entry name" value="Ig-like_dom"/>
</dbReference>
<keyword evidence="10" id="KW-1185">Reference proteome</keyword>
<keyword evidence="4" id="KW-0472">Membrane</keyword>
<dbReference type="FunFam" id="2.60.40.10:FF:000064">
    <property type="entry name" value="Contactin 1"/>
    <property type="match status" value="1"/>
</dbReference>
<feature type="signal peptide" evidence="8">
    <location>
        <begin position="1"/>
        <end position="18"/>
    </location>
</feature>
<sequence length="502" mass="56136">MMLLWKLVLLLSFLSCFADEEIYHGPAFIQEPSDVIYSENSEKSEVLLNCTAKGSPLLHYRWKRNGTDIDLSMSYHYSLVGGSLTINNPHKKQDIGTYQCLVTNSFGTILSRKAKLQFAYLENFETKARSAVSVREGQGVVLFCASPPHYGGLSFAWIFNNNTLYVQEDDRRFVSQETGNLYIAKVETSDVGIYTCVVSNRETKQNVQGPPTPLVLRSDGVMGEYEPKIEVRFPETIQAAKGTSVQLECFALGNPVPSITWKRSDGIPLARKISTSKGILEIPDFQQEDEGFYECIAKNVQGSNIARGQLFTYAVPEWNQNIENTQLSLYETLVWECEATGKPKPSYNWFKNGKPLPSEERIQIENGTLTISVLNMSDSGLYQCVAENKYDSIYSNAELRVMASAPDFSKYPMKKTSVVHEGGEVTIGCKPNASPKAVINWEKGTEPLQQGKRILILEDNSLKIYNITKADAGVYSCIAMNQFGVARNSGNLVVKDLHNYFV</sequence>
<keyword evidence="7" id="KW-0393">Immunoglobulin domain</keyword>
<keyword evidence="3" id="KW-0677">Repeat</keyword>
<feature type="domain" description="Ig-like" evidence="9">
    <location>
        <begin position="26"/>
        <end position="117"/>
    </location>
</feature>
<dbReference type="Proteomes" id="UP000504617">
    <property type="component" value="Unplaced"/>
</dbReference>
<feature type="domain" description="Ig-like" evidence="9">
    <location>
        <begin position="406"/>
        <end position="493"/>
    </location>
</feature>
<evidence type="ECO:0000256" key="4">
    <source>
        <dbReference type="ARBA" id="ARBA00023136"/>
    </source>
</evidence>
<feature type="chain" id="PRO_5026652218" evidence="8">
    <location>
        <begin position="19"/>
        <end position="502"/>
    </location>
</feature>
<evidence type="ECO:0000256" key="7">
    <source>
        <dbReference type="ARBA" id="ARBA00023319"/>
    </source>
</evidence>
<feature type="domain" description="Ig-like" evidence="9">
    <location>
        <begin position="316"/>
        <end position="400"/>
    </location>
</feature>
<keyword evidence="2" id="KW-1003">Cell membrane</keyword>
<dbReference type="PROSITE" id="PS50835">
    <property type="entry name" value="IG_LIKE"/>
    <property type="match status" value="5"/>
</dbReference>
<evidence type="ECO:0000256" key="3">
    <source>
        <dbReference type="ARBA" id="ARBA00022737"/>
    </source>
</evidence>
<dbReference type="AlphaFoldDB" id="A0A6I9X633"/>
<evidence type="ECO:0000259" key="9">
    <source>
        <dbReference type="PROSITE" id="PS50835"/>
    </source>
</evidence>
<gene>
    <name evidence="11" type="primary">LOC106539122</name>
</gene>
<reference evidence="11" key="1">
    <citation type="submission" date="2025-08" db="UniProtKB">
        <authorList>
            <consortium name="RefSeq"/>
        </authorList>
    </citation>
    <scope>IDENTIFICATION</scope>
</reference>
<dbReference type="OrthoDB" id="5982258at2759"/>
<evidence type="ECO:0000313" key="10">
    <source>
        <dbReference type="Proteomes" id="UP000504617"/>
    </source>
</evidence>
<dbReference type="InterPro" id="IPR013783">
    <property type="entry name" value="Ig-like_fold"/>
</dbReference>
<dbReference type="InterPro" id="IPR003598">
    <property type="entry name" value="Ig_sub2"/>
</dbReference>
<evidence type="ECO:0000256" key="1">
    <source>
        <dbReference type="ARBA" id="ARBA00004236"/>
    </source>
</evidence>
<organism evidence="10 11">
    <name type="scientific">Thamnophis sirtalis</name>
    <dbReference type="NCBI Taxonomy" id="35019"/>
    <lineage>
        <taxon>Eukaryota</taxon>
        <taxon>Metazoa</taxon>
        <taxon>Chordata</taxon>
        <taxon>Craniata</taxon>
        <taxon>Vertebrata</taxon>
        <taxon>Euteleostomi</taxon>
        <taxon>Lepidosauria</taxon>
        <taxon>Squamata</taxon>
        <taxon>Bifurcata</taxon>
        <taxon>Unidentata</taxon>
        <taxon>Episquamata</taxon>
        <taxon>Toxicofera</taxon>
        <taxon>Serpentes</taxon>
        <taxon>Colubroidea</taxon>
        <taxon>Colubridae</taxon>
        <taxon>Natricinae</taxon>
        <taxon>Thamnophis</taxon>
    </lineage>
</organism>
<dbReference type="InterPro" id="IPR036179">
    <property type="entry name" value="Ig-like_dom_sf"/>
</dbReference>
<feature type="domain" description="Ig-like" evidence="9">
    <location>
        <begin position="227"/>
        <end position="306"/>
    </location>
</feature>
<feature type="domain" description="Ig-like" evidence="9">
    <location>
        <begin position="122"/>
        <end position="208"/>
    </location>
</feature>
<dbReference type="GO" id="GO:0098609">
    <property type="term" value="P:cell-cell adhesion"/>
    <property type="evidence" value="ECO:0007669"/>
    <property type="project" value="TreeGrafter"/>
</dbReference>
<dbReference type="Pfam" id="PF07679">
    <property type="entry name" value="I-set"/>
    <property type="match status" value="2"/>
</dbReference>
<dbReference type="PANTHER" id="PTHR44170">
    <property type="entry name" value="PROTEIN SIDEKICK"/>
    <property type="match status" value="1"/>
</dbReference>
<dbReference type="InterPro" id="IPR013098">
    <property type="entry name" value="Ig_I-set"/>
</dbReference>
<dbReference type="FunFam" id="2.60.40.10:FF:000044">
    <property type="entry name" value="Contactin 1"/>
    <property type="match status" value="1"/>
</dbReference>
<comment type="subcellular location">
    <subcellularLocation>
        <location evidence="1">Cell membrane</location>
    </subcellularLocation>
</comment>
<dbReference type="SMART" id="SM00409">
    <property type="entry name" value="IG"/>
    <property type="match status" value="5"/>
</dbReference>
<dbReference type="KEGG" id="tsr:106539122"/>
<evidence type="ECO:0000256" key="6">
    <source>
        <dbReference type="ARBA" id="ARBA00023180"/>
    </source>
</evidence>
<dbReference type="GeneID" id="106539122"/>
<protein>
    <submittedName>
        <fullName evidence="11">Contactin-6-like</fullName>
    </submittedName>
</protein>
<name>A0A6I9X633_9SAUR</name>
<dbReference type="InterPro" id="IPR003599">
    <property type="entry name" value="Ig_sub"/>
</dbReference>
<dbReference type="FunFam" id="2.60.40.10:FF:000004">
    <property type="entry name" value="DCC isoform 1"/>
    <property type="match status" value="2"/>
</dbReference>
<dbReference type="RefSeq" id="XP_013909282.1">
    <property type="nucleotide sequence ID" value="XM_014053807.1"/>
</dbReference>
<dbReference type="PANTHER" id="PTHR44170:SF38">
    <property type="entry name" value="CONTACTIN 6"/>
    <property type="match status" value="1"/>
</dbReference>
<dbReference type="SMART" id="SM00408">
    <property type="entry name" value="IGc2"/>
    <property type="match status" value="5"/>
</dbReference>
<evidence type="ECO:0000256" key="5">
    <source>
        <dbReference type="ARBA" id="ARBA00023157"/>
    </source>
</evidence>
<dbReference type="FunFam" id="2.60.40.10:FF:000005">
    <property type="entry name" value="Neuronal cell adhesion molecule"/>
    <property type="match status" value="1"/>
</dbReference>
<dbReference type="Gene3D" id="2.60.40.10">
    <property type="entry name" value="Immunoglobulins"/>
    <property type="match status" value="5"/>
</dbReference>
<dbReference type="Pfam" id="PF13927">
    <property type="entry name" value="Ig_3"/>
    <property type="match status" value="3"/>
</dbReference>
<accession>A0A6I9X633</accession>
<evidence type="ECO:0000313" key="11">
    <source>
        <dbReference type="RefSeq" id="XP_013909282.1"/>
    </source>
</evidence>
<keyword evidence="6" id="KW-0325">Glycoprotein</keyword>
<keyword evidence="8" id="KW-0732">Signal</keyword>